<evidence type="ECO:0000313" key="3">
    <source>
        <dbReference type="Proteomes" id="UP000294664"/>
    </source>
</evidence>
<accession>A0A4V2UYP4</accession>
<comment type="caution">
    <text evidence="2">The sequence shown here is derived from an EMBL/GenBank/DDBJ whole genome shotgun (WGS) entry which is preliminary data.</text>
</comment>
<reference evidence="2 3" key="1">
    <citation type="submission" date="2019-03" db="EMBL/GenBank/DDBJ databases">
        <title>Genomic Encyclopedia of Type Strains, Phase IV (KMG-IV): sequencing the most valuable type-strain genomes for metagenomic binning, comparative biology and taxonomic classification.</title>
        <authorList>
            <person name="Goeker M."/>
        </authorList>
    </citation>
    <scope>NUCLEOTIDE SEQUENCE [LARGE SCALE GENOMIC DNA]</scope>
    <source>
        <strain evidence="2 3">DSM 9035</strain>
    </source>
</reference>
<name>A0A4V2UYP4_9HYPH</name>
<feature type="compositionally biased region" description="Basic residues" evidence="1">
    <location>
        <begin position="88"/>
        <end position="117"/>
    </location>
</feature>
<dbReference type="Proteomes" id="UP000294664">
    <property type="component" value="Unassembled WGS sequence"/>
</dbReference>
<feature type="region of interest" description="Disordered" evidence="1">
    <location>
        <begin position="1"/>
        <end position="129"/>
    </location>
</feature>
<dbReference type="AlphaFoldDB" id="A0A4V2UYP4"/>
<keyword evidence="3" id="KW-1185">Reference proteome</keyword>
<dbReference type="EMBL" id="SMAI01000001">
    <property type="protein sequence ID" value="TCT07918.1"/>
    <property type="molecule type" value="Genomic_DNA"/>
</dbReference>
<evidence type="ECO:0000256" key="1">
    <source>
        <dbReference type="SAM" id="MobiDB-lite"/>
    </source>
</evidence>
<feature type="region of interest" description="Disordered" evidence="1">
    <location>
        <begin position="157"/>
        <end position="217"/>
    </location>
</feature>
<organism evidence="2 3">
    <name type="scientific">Aquabacter spiritensis</name>
    <dbReference type="NCBI Taxonomy" id="933073"/>
    <lineage>
        <taxon>Bacteria</taxon>
        <taxon>Pseudomonadati</taxon>
        <taxon>Pseudomonadota</taxon>
        <taxon>Alphaproteobacteria</taxon>
        <taxon>Hyphomicrobiales</taxon>
        <taxon>Xanthobacteraceae</taxon>
        <taxon>Aquabacter</taxon>
    </lineage>
</organism>
<feature type="compositionally biased region" description="Pro residues" evidence="1">
    <location>
        <begin position="52"/>
        <end position="62"/>
    </location>
</feature>
<protein>
    <submittedName>
        <fullName evidence="2">Uncharacterized protein</fullName>
    </submittedName>
</protein>
<sequence>MMRCGSPAAPPTQCGGLSSRRAMTSKTVRSSPAPIRHRKARQPNQRRIAPAVGPPSRCPPRNPAGSKSPFRLLQNRARRVPPGCAAMHARRLPIRQRRSAARGPKPPRLRREHRGPSRQRSGATPSRRRRPLFRQWLRLCRQVPCFRTIRVRSTPRIRSVVRSRSKRHRATTDAVPQRQRQGTAQGSRGPPSSWAPLVAGSRRTMPRSGWKGPRRSLTVTPRRARTLILSLRVPTVPANFRPPPFCPKMASALHRRRMRPHARLWIRCCKPCRRRLPCRAGPIRCRSTGPPHRIKLCPRHLPPGSPPPQSHPRSALRYWASRRISRRCAVGRRPRHLSAGPTISAISKVCRAASRLPAWSPPRAIGPVTASWGPGREERVRLKRPRLRIRSWSANGPWIAHLRGLSLRQAPCLAS</sequence>
<gene>
    <name evidence="2" type="ORF">EDC64_101437</name>
</gene>
<feature type="compositionally biased region" description="Basic residues" evidence="1">
    <location>
        <begin position="157"/>
        <end position="169"/>
    </location>
</feature>
<evidence type="ECO:0000313" key="2">
    <source>
        <dbReference type="EMBL" id="TCT07918.1"/>
    </source>
</evidence>
<feature type="compositionally biased region" description="Polar residues" evidence="1">
    <location>
        <begin position="21"/>
        <end position="30"/>
    </location>
</feature>
<proteinExistence type="predicted"/>